<dbReference type="Proteomes" id="UP000503447">
    <property type="component" value="Chromosome"/>
</dbReference>
<organism evidence="1 2">
    <name type="scientific">Frigoriglobus tundricola</name>
    <dbReference type="NCBI Taxonomy" id="2774151"/>
    <lineage>
        <taxon>Bacteria</taxon>
        <taxon>Pseudomonadati</taxon>
        <taxon>Planctomycetota</taxon>
        <taxon>Planctomycetia</taxon>
        <taxon>Gemmatales</taxon>
        <taxon>Gemmataceae</taxon>
        <taxon>Frigoriglobus</taxon>
    </lineage>
</organism>
<sequence length="39" mass="4481">MVFVGPSVAGFAAPVLLLASRDRPVFGRRRWRPRLFRLL</sequence>
<evidence type="ECO:0000313" key="2">
    <source>
        <dbReference type="Proteomes" id="UP000503447"/>
    </source>
</evidence>
<dbReference type="KEGG" id="ftj:FTUN_6851"/>
<dbReference type="EMBL" id="CP053452">
    <property type="protein sequence ID" value="QJW99249.1"/>
    <property type="molecule type" value="Genomic_DNA"/>
</dbReference>
<gene>
    <name evidence="1" type="ORF">FTUN_6851</name>
</gene>
<proteinExistence type="predicted"/>
<name>A0A6M5YYZ4_9BACT</name>
<reference evidence="2" key="1">
    <citation type="submission" date="2020-05" db="EMBL/GenBank/DDBJ databases">
        <title>Frigoriglobus tundricola gen. nov., sp. nov., a psychrotolerant cellulolytic planctomycete of the family Gemmataceae with two divergent copies of 16S rRNA gene.</title>
        <authorList>
            <person name="Kulichevskaya I.S."/>
            <person name="Ivanova A.A."/>
            <person name="Naumoff D.G."/>
            <person name="Beletsky A.V."/>
            <person name="Rijpstra W.I.C."/>
            <person name="Sinninghe Damste J.S."/>
            <person name="Mardanov A.V."/>
            <person name="Ravin N.V."/>
            <person name="Dedysh S.N."/>
        </authorList>
    </citation>
    <scope>NUCLEOTIDE SEQUENCE [LARGE SCALE GENOMIC DNA]</scope>
    <source>
        <strain evidence="2">PL17</strain>
    </source>
</reference>
<dbReference type="AlphaFoldDB" id="A0A6M5YYZ4"/>
<keyword evidence="2" id="KW-1185">Reference proteome</keyword>
<accession>A0A6M5YYZ4</accession>
<protein>
    <submittedName>
        <fullName evidence="1">Uncharacterized protein</fullName>
    </submittedName>
</protein>
<evidence type="ECO:0000313" key="1">
    <source>
        <dbReference type="EMBL" id="QJW99249.1"/>
    </source>
</evidence>